<evidence type="ECO:0000313" key="2">
    <source>
        <dbReference type="EMBL" id="KAL0911997.1"/>
    </source>
</evidence>
<dbReference type="Proteomes" id="UP001552299">
    <property type="component" value="Unassembled WGS sequence"/>
</dbReference>
<dbReference type="EMBL" id="JANQDX010000014">
    <property type="protein sequence ID" value="KAL0911997.1"/>
    <property type="molecule type" value="Genomic_DNA"/>
</dbReference>
<feature type="region of interest" description="Disordered" evidence="1">
    <location>
        <begin position="166"/>
        <end position="186"/>
    </location>
</feature>
<organism evidence="2 3">
    <name type="scientific">Dendrobium thyrsiflorum</name>
    <name type="common">Pinecone-like raceme dendrobium</name>
    <name type="synonym">Orchid</name>
    <dbReference type="NCBI Taxonomy" id="117978"/>
    <lineage>
        <taxon>Eukaryota</taxon>
        <taxon>Viridiplantae</taxon>
        <taxon>Streptophyta</taxon>
        <taxon>Embryophyta</taxon>
        <taxon>Tracheophyta</taxon>
        <taxon>Spermatophyta</taxon>
        <taxon>Magnoliopsida</taxon>
        <taxon>Liliopsida</taxon>
        <taxon>Asparagales</taxon>
        <taxon>Orchidaceae</taxon>
        <taxon>Epidendroideae</taxon>
        <taxon>Malaxideae</taxon>
        <taxon>Dendrobiinae</taxon>
        <taxon>Dendrobium</taxon>
    </lineage>
</organism>
<feature type="compositionally biased region" description="Basic residues" evidence="1">
    <location>
        <begin position="171"/>
        <end position="186"/>
    </location>
</feature>
<comment type="caution">
    <text evidence="2">The sequence shown here is derived from an EMBL/GenBank/DDBJ whole genome shotgun (WGS) entry which is preliminary data.</text>
</comment>
<dbReference type="AlphaFoldDB" id="A0ABD0UNW3"/>
<keyword evidence="3" id="KW-1185">Reference proteome</keyword>
<gene>
    <name evidence="2" type="ORF">M5K25_017938</name>
</gene>
<name>A0ABD0UNW3_DENTH</name>
<proteinExistence type="predicted"/>
<evidence type="ECO:0000313" key="3">
    <source>
        <dbReference type="Proteomes" id="UP001552299"/>
    </source>
</evidence>
<protein>
    <submittedName>
        <fullName evidence="2">Uncharacterized protein</fullName>
    </submittedName>
</protein>
<sequence length="186" mass="21575">MLEEEHSVQLLIGNSGDKMQPFLCMATITIFHDLLNIVAKFKKLNLLRSENHSDKRKKAKTSDARKGETYSMSSPRPNKGGGDRLRKMTGIECKRPEESKHIGDSNYCPYNQVINHPIEDFCIFKDCLERKYRMGELTLLDNMLAHHIRESTRVVMSSFVHPLKEEEMKRSQLKKSNGRLRSPRKQ</sequence>
<evidence type="ECO:0000256" key="1">
    <source>
        <dbReference type="SAM" id="MobiDB-lite"/>
    </source>
</evidence>
<feature type="region of interest" description="Disordered" evidence="1">
    <location>
        <begin position="52"/>
        <end position="85"/>
    </location>
</feature>
<reference evidence="2 3" key="1">
    <citation type="journal article" date="2024" name="Plant Biotechnol. J.">
        <title>Dendrobium thyrsiflorum genome and its molecular insights into genes involved in important horticultural traits.</title>
        <authorList>
            <person name="Chen B."/>
            <person name="Wang J.Y."/>
            <person name="Zheng P.J."/>
            <person name="Li K.L."/>
            <person name="Liang Y.M."/>
            <person name="Chen X.F."/>
            <person name="Zhang C."/>
            <person name="Zhao X."/>
            <person name="He X."/>
            <person name="Zhang G.Q."/>
            <person name="Liu Z.J."/>
            <person name="Xu Q."/>
        </authorList>
    </citation>
    <scope>NUCLEOTIDE SEQUENCE [LARGE SCALE GENOMIC DNA]</scope>
    <source>
        <strain evidence="2">GZMU011</strain>
    </source>
</reference>
<accession>A0ABD0UNW3</accession>